<accession>Q2YZT4</accession>
<protein>
    <submittedName>
        <fullName evidence="9">Biopolymer transport proteins</fullName>
    </submittedName>
</protein>
<evidence type="ECO:0000256" key="6">
    <source>
        <dbReference type="RuleBase" id="RU004057"/>
    </source>
</evidence>
<keyword evidence="6" id="KW-0813">Transport</keyword>
<evidence type="ECO:0000256" key="4">
    <source>
        <dbReference type="ARBA" id="ARBA00022989"/>
    </source>
</evidence>
<keyword evidence="3 7" id="KW-0812">Transmembrane</keyword>
<dbReference type="PANTHER" id="PTHR30625:SF3">
    <property type="entry name" value="TOL-PAL SYSTEM PROTEIN TOLQ"/>
    <property type="match status" value="1"/>
</dbReference>
<dbReference type="GO" id="GO:0005886">
    <property type="term" value="C:plasma membrane"/>
    <property type="evidence" value="ECO:0007669"/>
    <property type="project" value="UniProtKB-SubCell"/>
</dbReference>
<comment type="subcellular location">
    <subcellularLocation>
        <location evidence="1">Cell membrane</location>
        <topology evidence="1">Multi-pass membrane protein</topology>
    </subcellularLocation>
    <subcellularLocation>
        <location evidence="6">Membrane</location>
        <topology evidence="6">Multi-pass membrane protein</topology>
    </subcellularLocation>
</comment>
<sequence length="203" mass="22612">MFRSAIRKSEKFTDAFWNSKSLAGAYNETKNLKESHIAEVFRHGYIELGRLLKVQDNDRDNLKTKSISKSMNWTDNLDRSLRRAMNNESQRLSRAIPFLATTGNTAPFIGLFGTVWGIMDSFHGIAQKGNASLAVVAPGIAEALVATAAGLIAAIPAVVAYNYFVTKLEGMNLDMEAFKDDFLNIIRREMMKSPKNADNRDDS</sequence>
<organism evidence="9">
    <name type="scientific">uncultured delta proteobacterium</name>
    <dbReference type="NCBI Taxonomy" id="34034"/>
    <lineage>
        <taxon>Bacteria</taxon>
        <taxon>Deltaproteobacteria</taxon>
        <taxon>environmental samples</taxon>
    </lineage>
</organism>
<dbReference type="InterPro" id="IPR050790">
    <property type="entry name" value="ExbB/TolQ_transport"/>
</dbReference>
<evidence type="ECO:0000256" key="7">
    <source>
        <dbReference type="SAM" id="Phobius"/>
    </source>
</evidence>
<evidence type="ECO:0000256" key="5">
    <source>
        <dbReference type="ARBA" id="ARBA00023136"/>
    </source>
</evidence>
<comment type="similarity">
    <text evidence="6">Belongs to the exbB/tolQ family.</text>
</comment>
<feature type="transmembrane region" description="Helical" evidence="7">
    <location>
        <begin position="139"/>
        <end position="165"/>
    </location>
</feature>
<keyword evidence="5 7" id="KW-0472">Membrane</keyword>
<dbReference type="EMBL" id="AJ937767">
    <property type="protein sequence ID" value="CAI78614.1"/>
    <property type="molecule type" value="Genomic_DNA"/>
</dbReference>
<dbReference type="AlphaFoldDB" id="Q2YZT4"/>
<name>Q2YZT4_9DELT</name>
<evidence type="ECO:0000259" key="8">
    <source>
        <dbReference type="Pfam" id="PF01618"/>
    </source>
</evidence>
<feature type="transmembrane region" description="Helical" evidence="7">
    <location>
        <begin position="95"/>
        <end position="119"/>
    </location>
</feature>
<keyword evidence="2" id="KW-1003">Cell membrane</keyword>
<dbReference type="Pfam" id="PF01618">
    <property type="entry name" value="MotA_ExbB"/>
    <property type="match status" value="1"/>
</dbReference>
<keyword evidence="6" id="KW-0653">Protein transport</keyword>
<evidence type="ECO:0000256" key="1">
    <source>
        <dbReference type="ARBA" id="ARBA00004651"/>
    </source>
</evidence>
<proteinExistence type="inferred from homology"/>
<gene>
    <name evidence="9" type="primary">tolQ</name>
</gene>
<dbReference type="GO" id="GO:0017038">
    <property type="term" value="P:protein import"/>
    <property type="evidence" value="ECO:0007669"/>
    <property type="project" value="TreeGrafter"/>
</dbReference>
<feature type="domain" description="MotA/TolQ/ExbB proton channel" evidence="8">
    <location>
        <begin position="72"/>
        <end position="176"/>
    </location>
</feature>
<reference evidence="9" key="1">
    <citation type="journal article" date="2005" name="Environ. Microbiol.">
        <title>Lateral gene transfer and phylogenetic assignment of environmental fosmid clones.</title>
        <authorList>
            <person name="Nesbo C.L."/>
            <person name="Boucher Y."/>
            <person name="Dlutek M."/>
            <person name="Doolittle F.W."/>
        </authorList>
    </citation>
    <scope>NUCLEOTIDE SEQUENCE</scope>
</reference>
<evidence type="ECO:0000256" key="3">
    <source>
        <dbReference type="ARBA" id="ARBA00022692"/>
    </source>
</evidence>
<evidence type="ECO:0000256" key="2">
    <source>
        <dbReference type="ARBA" id="ARBA00022475"/>
    </source>
</evidence>
<evidence type="ECO:0000313" key="9">
    <source>
        <dbReference type="EMBL" id="CAI78614.1"/>
    </source>
</evidence>
<dbReference type="InterPro" id="IPR002898">
    <property type="entry name" value="MotA_ExbB_proton_chnl"/>
</dbReference>
<dbReference type="PANTHER" id="PTHR30625">
    <property type="entry name" value="PROTEIN TOLQ"/>
    <property type="match status" value="1"/>
</dbReference>
<keyword evidence="4 7" id="KW-1133">Transmembrane helix</keyword>